<sequence length="232" mass="26763">MLCYPRGAPGSVVAPPPPRQSKYADEAAWAHYQATITSLYRDQDKTLAEVMKIMEANHGFFATLKMFKIRIKKWKLDKKHKAPEVREMLRLKAEREAVGKESEFFVRGRKVDWGDVERYMRRSRIPFDSAEAAGAVNELHQRDIICRTPSPLPMARSLQAPDELQRAHETLLIMRGYVDGSIESGQWFLKRTHLHVKPGGFEGFTRIMYWLLLFTDVIVPMQVNDYKGGLQI</sequence>
<organism evidence="2 3">
    <name type="scientific">Pleurostoma richardsiae</name>
    <dbReference type="NCBI Taxonomy" id="41990"/>
    <lineage>
        <taxon>Eukaryota</taxon>
        <taxon>Fungi</taxon>
        <taxon>Dikarya</taxon>
        <taxon>Ascomycota</taxon>
        <taxon>Pezizomycotina</taxon>
        <taxon>Sordariomycetes</taxon>
        <taxon>Sordariomycetidae</taxon>
        <taxon>Calosphaeriales</taxon>
        <taxon>Pleurostomataceae</taxon>
        <taxon>Pleurostoma</taxon>
    </lineage>
</organism>
<dbReference type="AlphaFoldDB" id="A0AA38VTK3"/>
<protein>
    <recommendedName>
        <fullName evidence="1">Clr5 domain-containing protein</fullName>
    </recommendedName>
</protein>
<dbReference type="Pfam" id="PF14420">
    <property type="entry name" value="Clr5"/>
    <property type="match status" value="1"/>
</dbReference>
<evidence type="ECO:0000259" key="1">
    <source>
        <dbReference type="Pfam" id="PF14420"/>
    </source>
</evidence>
<dbReference type="Proteomes" id="UP001174694">
    <property type="component" value="Unassembled WGS sequence"/>
</dbReference>
<evidence type="ECO:0000313" key="3">
    <source>
        <dbReference type="Proteomes" id="UP001174694"/>
    </source>
</evidence>
<comment type="caution">
    <text evidence="2">The sequence shown here is derived from an EMBL/GenBank/DDBJ whole genome shotgun (WGS) entry which is preliminary data.</text>
</comment>
<evidence type="ECO:0000313" key="2">
    <source>
        <dbReference type="EMBL" id="KAJ9150917.1"/>
    </source>
</evidence>
<dbReference type="InterPro" id="IPR025676">
    <property type="entry name" value="Clr5_dom"/>
</dbReference>
<gene>
    <name evidence="2" type="ORF">NKR23_g3375</name>
</gene>
<dbReference type="PANTHER" id="PTHR38788:SF3">
    <property type="entry name" value="CLR5 DOMAIN-CONTAINING PROTEIN"/>
    <property type="match status" value="1"/>
</dbReference>
<dbReference type="PANTHER" id="PTHR38788">
    <property type="entry name" value="CLR5 DOMAIN-CONTAINING PROTEIN"/>
    <property type="match status" value="1"/>
</dbReference>
<reference evidence="2" key="1">
    <citation type="submission" date="2022-07" db="EMBL/GenBank/DDBJ databases">
        <title>Fungi with potential for degradation of polypropylene.</title>
        <authorList>
            <person name="Gostincar C."/>
        </authorList>
    </citation>
    <scope>NUCLEOTIDE SEQUENCE</scope>
    <source>
        <strain evidence="2">EXF-13308</strain>
    </source>
</reference>
<name>A0AA38VTK3_9PEZI</name>
<keyword evidence="3" id="KW-1185">Reference proteome</keyword>
<accession>A0AA38VTK3</accession>
<dbReference type="EMBL" id="JANBVO010000007">
    <property type="protein sequence ID" value="KAJ9150917.1"/>
    <property type="molecule type" value="Genomic_DNA"/>
</dbReference>
<feature type="domain" description="Clr5" evidence="1">
    <location>
        <begin position="26"/>
        <end position="78"/>
    </location>
</feature>
<proteinExistence type="predicted"/>